<evidence type="ECO:0000313" key="1">
    <source>
        <dbReference type="EMBL" id="VTZ52487.1"/>
    </source>
</evidence>
<accession>A0A8B6MBS6</accession>
<protein>
    <submittedName>
        <fullName evidence="1">Uncharacterized protein</fullName>
    </submittedName>
</protein>
<name>A0A8B6MBS6_METTU</name>
<reference evidence="1 2" key="1">
    <citation type="submission" date="2019-05" db="EMBL/GenBank/DDBJ databases">
        <authorList>
            <person name="Farhan Ul Haque M."/>
        </authorList>
    </citation>
    <scope>NUCLEOTIDE SEQUENCE [LARGE SCALE GENOMIC DNA]</scope>
    <source>
        <strain evidence="1">2</strain>
    </source>
</reference>
<gene>
    <name evidence="1" type="ORF">MPC4_80158</name>
</gene>
<comment type="caution">
    <text evidence="1">The sequence shown here is derived from an EMBL/GenBank/DDBJ whole genome shotgun (WGS) entry which is preliminary data.</text>
</comment>
<dbReference type="AlphaFoldDB" id="A0A8B6MBS6"/>
<dbReference type="EMBL" id="CABFMQ020000142">
    <property type="protein sequence ID" value="VTZ52487.1"/>
    <property type="molecule type" value="Genomic_DNA"/>
</dbReference>
<organism evidence="1 2">
    <name type="scientific">Methylocella tundrae</name>
    <dbReference type="NCBI Taxonomy" id="227605"/>
    <lineage>
        <taxon>Bacteria</taxon>
        <taxon>Pseudomonadati</taxon>
        <taxon>Pseudomonadota</taxon>
        <taxon>Alphaproteobacteria</taxon>
        <taxon>Hyphomicrobiales</taxon>
        <taxon>Beijerinckiaceae</taxon>
        <taxon>Methylocella</taxon>
    </lineage>
</organism>
<sequence>MSLARLALRLAAIEALCPSATIATGPYPTVAGARVDDSRVDLIAAAESPEAIAAALAALENNPLLVVYTEEQQTSPYGDVRYPAAEEVVTLVIEAMIAGSGVMQIELPDGTIQSIGTLEAPVTDRQHEAMLDLLEAQVRYILTIKNRAPTAVLYNKVAMETRMIHSDPQRAADRTLRLASRTIKFHVKVKAEVWPAPVAALPEPLASVAGGLAPGSSGALLCASLLPLIPGAPALPPPLQGIDIYTHLDGTASATDPDGVHAVAAASAAMDFSSGGNSGLIAALAG</sequence>
<proteinExistence type="predicted"/>
<evidence type="ECO:0000313" key="2">
    <source>
        <dbReference type="Proteomes" id="UP000485880"/>
    </source>
</evidence>
<keyword evidence="2" id="KW-1185">Reference proteome</keyword>
<dbReference type="RefSeq" id="WP_174514058.1">
    <property type="nucleotide sequence ID" value="NZ_CABFMQ020000142.1"/>
</dbReference>
<dbReference type="Proteomes" id="UP000485880">
    <property type="component" value="Unassembled WGS sequence"/>
</dbReference>